<name>A0A9D4QCJ3_RHISA</name>
<sequence length="109" mass="11928">MHPMYPETYPTDKCKVCRRETADHAHPVGLHQTPRGSEIKNYPVAARGSREELRPAPTALGRPAGPRCAPKAGTQRAGNGQRRRAPSNGNPEDDLGPRRGARAPNCRQK</sequence>
<dbReference type="EMBL" id="JABSTV010001247">
    <property type="protein sequence ID" value="KAH7973332.1"/>
    <property type="molecule type" value="Genomic_DNA"/>
</dbReference>
<evidence type="ECO:0000313" key="3">
    <source>
        <dbReference type="Proteomes" id="UP000821837"/>
    </source>
</evidence>
<accession>A0A9D4QCJ3</accession>
<organism evidence="2 3">
    <name type="scientific">Rhipicephalus sanguineus</name>
    <name type="common">Brown dog tick</name>
    <name type="synonym">Ixodes sanguineus</name>
    <dbReference type="NCBI Taxonomy" id="34632"/>
    <lineage>
        <taxon>Eukaryota</taxon>
        <taxon>Metazoa</taxon>
        <taxon>Ecdysozoa</taxon>
        <taxon>Arthropoda</taxon>
        <taxon>Chelicerata</taxon>
        <taxon>Arachnida</taxon>
        <taxon>Acari</taxon>
        <taxon>Parasitiformes</taxon>
        <taxon>Ixodida</taxon>
        <taxon>Ixodoidea</taxon>
        <taxon>Ixodidae</taxon>
        <taxon>Rhipicephalinae</taxon>
        <taxon>Rhipicephalus</taxon>
        <taxon>Rhipicephalus</taxon>
    </lineage>
</organism>
<feature type="region of interest" description="Disordered" evidence="1">
    <location>
        <begin position="25"/>
        <end position="109"/>
    </location>
</feature>
<protein>
    <submittedName>
        <fullName evidence="2">Uncharacterized protein</fullName>
    </submittedName>
</protein>
<gene>
    <name evidence="2" type="ORF">HPB52_024140</name>
</gene>
<keyword evidence="3" id="KW-1185">Reference proteome</keyword>
<comment type="caution">
    <text evidence="2">The sequence shown here is derived from an EMBL/GenBank/DDBJ whole genome shotgun (WGS) entry which is preliminary data.</text>
</comment>
<evidence type="ECO:0000313" key="2">
    <source>
        <dbReference type="EMBL" id="KAH7973332.1"/>
    </source>
</evidence>
<reference evidence="2" key="1">
    <citation type="journal article" date="2020" name="Cell">
        <title>Large-Scale Comparative Analyses of Tick Genomes Elucidate Their Genetic Diversity and Vector Capacities.</title>
        <authorList>
            <consortium name="Tick Genome and Microbiome Consortium (TIGMIC)"/>
            <person name="Jia N."/>
            <person name="Wang J."/>
            <person name="Shi W."/>
            <person name="Du L."/>
            <person name="Sun Y."/>
            <person name="Zhan W."/>
            <person name="Jiang J.F."/>
            <person name="Wang Q."/>
            <person name="Zhang B."/>
            <person name="Ji P."/>
            <person name="Bell-Sakyi L."/>
            <person name="Cui X.M."/>
            <person name="Yuan T.T."/>
            <person name="Jiang B.G."/>
            <person name="Yang W.F."/>
            <person name="Lam T.T."/>
            <person name="Chang Q.C."/>
            <person name="Ding S.J."/>
            <person name="Wang X.J."/>
            <person name="Zhu J.G."/>
            <person name="Ruan X.D."/>
            <person name="Zhao L."/>
            <person name="Wei J.T."/>
            <person name="Ye R.Z."/>
            <person name="Que T.C."/>
            <person name="Du C.H."/>
            <person name="Zhou Y.H."/>
            <person name="Cheng J.X."/>
            <person name="Dai P.F."/>
            <person name="Guo W.B."/>
            <person name="Han X.H."/>
            <person name="Huang E.J."/>
            <person name="Li L.F."/>
            <person name="Wei W."/>
            <person name="Gao Y.C."/>
            <person name="Liu J.Z."/>
            <person name="Shao H.Z."/>
            <person name="Wang X."/>
            <person name="Wang C.C."/>
            <person name="Yang T.C."/>
            <person name="Huo Q.B."/>
            <person name="Li W."/>
            <person name="Chen H.Y."/>
            <person name="Chen S.E."/>
            <person name="Zhou L.G."/>
            <person name="Ni X.B."/>
            <person name="Tian J.H."/>
            <person name="Sheng Y."/>
            <person name="Liu T."/>
            <person name="Pan Y.S."/>
            <person name="Xia L.Y."/>
            <person name="Li J."/>
            <person name="Zhao F."/>
            <person name="Cao W.C."/>
        </authorList>
    </citation>
    <scope>NUCLEOTIDE SEQUENCE</scope>
    <source>
        <strain evidence="2">Rsan-2018</strain>
    </source>
</reference>
<dbReference type="Proteomes" id="UP000821837">
    <property type="component" value="Chromosome 11"/>
</dbReference>
<dbReference type="AlphaFoldDB" id="A0A9D4QCJ3"/>
<evidence type="ECO:0000256" key="1">
    <source>
        <dbReference type="SAM" id="MobiDB-lite"/>
    </source>
</evidence>
<reference evidence="2" key="2">
    <citation type="submission" date="2021-09" db="EMBL/GenBank/DDBJ databases">
        <authorList>
            <person name="Jia N."/>
            <person name="Wang J."/>
            <person name="Shi W."/>
            <person name="Du L."/>
            <person name="Sun Y."/>
            <person name="Zhan W."/>
            <person name="Jiang J."/>
            <person name="Wang Q."/>
            <person name="Zhang B."/>
            <person name="Ji P."/>
            <person name="Sakyi L.B."/>
            <person name="Cui X."/>
            <person name="Yuan T."/>
            <person name="Jiang B."/>
            <person name="Yang W."/>
            <person name="Lam T.T.-Y."/>
            <person name="Chang Q."/>
            <person name="Ding S."/>
            <person name="Wang X."/>
            <person name="Zhu J."/>
            <person name="Ruan X."/>
            <person name="Zhao L."/>
            <person name="Wei J."/>
            <person name="Que T."/>
            <person name="Du C."/>
            <person name="Cheng J."/>
            <person name="Dai P."/>
            <person name="Han X."/>
            <person name="Huang E."/>
            <person name="Gao Y."/>
            <person name="Liu J."/>
            <person name="Shao H."/>
            <person name="Ye R."/>
            <person name="Li L."/>
            <person name="Wei W."/>
            <person name="Wang X."/>
            <person name="Wang C."/>
            <person name="Huo Q."/>
            <person name="Li W."/>
            <person name="Guo W."/>
            <person name="Chen H."/>
            <person name="Chen S."/>
            <person name="Zhou L."/>
            <person name="Zhou L."/>
            <person name="Ni X."/>
            <person name="Tian J."/>
            <person name="Zhou Y."/>
            <person name="Sheng Y."/>
            <person name="Liu T."/>
            <person name="Pan Y."/>
            <person name="Xia L."/>
            <person name="Li J."/>
            <person name="Zhao F."/>
            <person name="Cao W."/>
        </authorList>
    </citation>
    <scope>NUCLEOTIDE SEQUENCE</scope>
    <source>
        <strain evidence="2">Rsan-2018</strain>
        <tissue evidence="2">Larvae</tissue>
    </source>
</reference>
<proteinExistence type="predicted"/>